<evidence type="ECO:0000259" key="5">
    <source>
        <dbReference type="SMART" id="SM00382"/>
    </source>
</evidence>
<dbReference type="SUPFAM" id="SSF52540">
    <property type="entry name" value="P-loop containing nucleoside triphosphate hydrolases"/>
    <property type="match status" value="2"/>
</dbReference>
<keyword evidence="6" id="KW-0131">Cell cycle</keyword>
<dbReference type="GO" id="GO:0005524">
    <property type="term" value="F:ATP binding"/>
    <property type="evidence" value="ECO:0007669"/>
    <property type="project" value="UniProtKB-KW"/>
</dbReference>
<dbReference type="InterPro" id="IPR050168">
    <property type="entry name" value="AAA_ATPase_domain"/>
</dbReference>
<evidence type="ECO:0000256" key="3">
    <source>
        <dbReference type="ARBA" id="ARBA00022840"/>
    </source>
</evidence>
<dbReference type="PROSITE" id="PS00674">
    <property type="entry name" value="AAA"/>
    <property type="match status" value="1"/>
</dbReference>
<feature type="domain" description="AAA+ ATPase" evidence="5">
    <location>
        <begin position="53"/>
        <end position="195"/>
    </location>
</feature>
<dbReference type="GO" id="GO:0016887">
    <property type="term" value="F:ATP hydrolysis activity"/>
    <property type="evidence" value="ECO:0007669"/>
    <property type="project" value="InterPro"/>
</dbReference>
<dbReference type="Pfam" id="PF17862">
    <property type="entry name" value="AAA_lid_3"/>
    <property type="match status" value="2"/>
</dbReference>
<dbReference type="STRING" id="1088818.A0A2I0AS30"/>
<dbReference type="InterPro" id="IPR003959">
    <property type="entry name" value="ATPase_AAA_core"/>
</dbReference>
<dbReference type="PANTHER" id="PTHR23077">
    <property type="entry name" value="AAA-FAMILY ATPASE"/>
    <property type="match status" value="1"/>
</dbReference>
<evidence type="ECO:0000256" key="4">
    <source>
        <dbReference type="RuleBase" id="RU003651"/>
    </source>
</evidence>
<organism evidence="6 7">
    <name type="scientific">Apostasia shenzhenica</name>
    <dbReference type="NCBI Taxonomy" id="1088818"/>
    <lineage>
        <taxon>Eukaryota</taxon>
        <taxon>Viridiplantae</taxon>
        <taxon>Streptophyta</taxon>
        <taxon>Embryophyta</taxon>
        <taxon>Tracheophyta</taxon>
        <taxon>Spermatophyta</taxon>
        <taxon>Magnoliopsida</taxon>
        <taxon>Liliopsida</taxon>
        <taxon>Asparagales</taxon>
        <taxon>Orchidaceae</taxon>
        <taxon>Apostasioideae</taxon>
        <taxon>Apostasia</taxon>
    </lineage>
</organism>
<keyword evidence="7" id="KW-1185">Reference proteome</keyword>
<feature type="domain" description="AAA+ ATPase" evidence="5">
    <location>
        <begin position="323"/>
        <end position="420"/>
    </location>
</feature>
<evidence type="ECO:0000313" key="7">
    <source>
        <dbReference type="Proteomes" id="UP000236161"/>
    </source>
</evidence>
<dbReference type="InterPro" id="IPR027417">
    <property type="entry name" value="P-loop_NTPase"/>
</dbReference>
<keyword evidence="6" id="KW-0132">Cell division</keyword>
<gene>
    <name evidence="6" type="primary">CDC48B</name>
    <name evidence="6" type="ORF">AXF42_Ash013000</name>
</gene>
<dbReference type="Proteomes" id="UP000236161">
    <property type="component" value="Unassembled WGS sequence"/>
</dbReference>
<dbReference type="PANTHER" id="PTHR23077:SF117">
    <property type="entry name" value="AAA+ ATPASE DOMAIN-CONTAINING PROTEIN"/>
    <property type="match status" value="1"/>
</dbReference>
<dbReference type="PRINTS" id="PR00830">
    <property type="entry name" value="ENDOLAPTASE"/>
</dbReference>
<dbReference type="Pfam" id="PF00004">
    <property type="entry name" value="AAA"/>
    <property type="match status" value="3"/>
</dbReference>
<dbReference type="SMART" id="SM00382">
    <property type="entry name" value="AAA"/>
    <property type="match status" value="2"/>
</dbReference>
<sequence>MGSAGEKGGGWRAEEAIGGNRKALEALRELIIYPFRYDHIARKLGLKCLCLQWPRGLLLYGPPGTGKTSLVKAVVRETGAHLTIIKYYAHSAQAGESEKFLREAFSQAYSYASSGKPSVIFIDEIDVLCPQPNNRKEQESRIAYQLRTLMDRSWISSKSLPHLVLHLCLARVDAIDPTLRRLGRFDNEIELNVPTAEERKEILELYSRNLNLDNNVNLQAIAAFCNGYVGADLEALCREATWLAYRRLSTGAKSDEVLLLKMEDWENARNEVGRSITIGVTKELPKVSWDEIGGLKDLKKKLQQTFEWPIKYADAFARLGKSPTRGVILHGPPGCSKTTLAKAAANAAQASFFSLSGHSGDSGKVSVGERLLSTMLTEMDGLEQAKGVTVLGATNRPKAIDAALLRPGRFDLVLYVPPPDIEGRYEILRIHTRNMKLGGDVDLKEMAENTDLFTGADLRGLCMEAGILALREDFTGDTVYDRHFQTARDSLRPSLTRSIVDEYAKLNFRNRG</sequence>
<dbReference type="Gene3D" id="3.40.50.300">
    <property type="entry name" value="P-loop containing nucleotide triphosphate hydrolases"/>
    <property type="match status" value="3"/>
</dbReference>
<proteinExistence type="inferred from homology"/>
<keyword evidence="3 4" id="KW-0067">ATP-binding</keyword>
<evidence type="ECO:0000256" key="1">
    <source>
        <dbReference type="ARBA" id="ARBA00006914"/>
    </source>
</evidence>
<reference evidence="6 7" key="1">
    <citation type="journal article" date="2017" name="Nature">
        <title>The Apostasia genome and the evolution of orchids.</title>
        <authorList>
            <person name="Zhang G.Q."/>
            <person name="Liu K.W."/>
            <person name="Li Z."/>
            <person name="Lohaus R."/>
            <person name="Hsiao Y.Y."/>
            <person name="Niu S.C."/>
            <person name="Wang J.Y."/>
            <person name="Lin Y.C."/>
            <person name="Xu Q."/>
            <person name="Chen L.J."/>
            <person name="Yoshida K."/>
            <person name="Fujiwara S."/>
            <person name="Wang Z.W."/>
            <person name="Zhang Y.Q."/>
            <person name="Mitsuda N."/>
            <person name="Wang M."/>
            <person name="Liu G.H."/>
            <person name="Pecoraro L."/>
            <person name="Huang H.X."/>
            <person name="Xiao X.J."/>
            <person name="Lin M."/>
            <person name="Wu X.Y."/>
            <person name="Wu W.L."/>
            <person name="Chen Y.Y."/>
            <person name="Chang S.B."/>
            <person name="Sakamoto S."/>
            <person name="Ohme-Takagi M."/>
            <person name="Yagi M."/>
            <person name="Zeng S.J."/>
            <person name="Shen C.Y."/>
            <person name="Yeh C.M."/>
            <person name="Luo Y.B."/>
            <person name="Tsai W.C."/>
            <person name="Van de Peer Y."/>
            <person name="Liu Z.J."/>
        </authorList>
    </citation>
    <scope>NUCLEOTIDE SEQUENCE [LARGE SCALE GENOMIC DNA]</scope>
    <source>
        <strain evidence="7">cv. Shenzhen</strain>
        <tissue evidence="6">Stem</tissue>
    </source>
</reference>
<dbReference type="FunFam" id="1.10.8.60:FF:000038">
    <property type="entry name" value="spermatogenesis-associated protein 5-like protein 1"/>
    <property type="match status" value="1"/>
</dbReference>
<accession>A0A2I0AS30</accession>
<evidence type="ECO:0000313" key="6">
    <source>
        <dbReference type="EMBL" id="PKA58276.1"/>
    </source>
</evidence>
<dbReference type="OrthoDB" id="5421at2759"/>
<comment type="similarity">
    <text evidence="1 4">Belongs to the AAA ATPase family.</text>
</comment>
<dbReference type="AlphaFoldDB" id="A0A2I0AS30"/>
<dbReference type="Gene3D" id="1.10.8.60">
    <property type="match status" value="2"/>
</dbReference>
<protein>
    <submittedName>
        <fullName evidence="6">Cell division control protein 48 like B</fullName>
    </submittedName>
</protein>
<dbReference type="InterPro" id="IPR041569">
    <property type="entry name" value="AAA_lid_3"/>
</dbReference>
<dbReference type="GO" id="GO:0051301">
    <property type="term" value="P:cell division"/>
    <property type="evidence" value="ECO:0007669"/>
    <property type="project" value="UniProtKB-KW"/>
</dbReference>
<evidence type="ECO:0000256" key="2">
    <source>
        <dbReference type="ARBA" id="ARBA00022741"/>
    </source>
</evidence>
<keyword evidence="2 4" id="KW-0547">Nucleotide-binding</keyword>
<dbReference type="InterPro" id="IPR003960">
    <property type="entry name" value="ATPase_AAA_CS"/>
</dbReference>
<dbReference type="InterPro" id="IPR003593">
    <property type="entry name" value="AAA+_ATPase"/>
</dbReference>
<name>A0A2I0AS30_9ASPA</name>
<dbReference type="EMBL" id="KZ451955">
    <property type="protein sequence ID" value="PKA58276.1"/>
    <property type="molecule type" value="Genomic_DNA"/>
</dbReference>